<comment type="caution">
    <text evidence="3">The sequence shown here is derived from an EMBL/GenBank/DDBJ whole genome shotgun (WGS) entry which is preliminary data.</text>
</comment>
<reference evidence="3 4" key="1">
    <citation type="submission" date="2019-03" db="EMBL/GenBank/DDBJ databases">
        <title>Sequencing the genomes of 1000 actinobacteria strains.</title>
        <authorList>
            <person name="Klenk H.-P."/>
        </authorList>
    </citation>
    <scope>NUCLEOTIDE SEQUENCE [LARGE SCALE GENOMIC DNA]</scope>
    <source>
        <strain evidence="3 4">DSM 18936</strain>
    </source>
</reference>
<dbReference type="InterPro" id="IPR019595">
    <property type="entry name" value="DUF2470"/>
</dbReference>
<dbReference type="PANTHER" id="PTHR13343">
    <property type="entry name" value="CREG1 PROTEIN"/>
    <property type="match status" value="1"/>
</dbReference>
<dbReference type="Pfam" id="PF10615">
    <property type="entry name" value="DUF2470"/>
    <property type="match status" value="1"/>
</dbReference>
<dbReference type="PANTHER" id="PTHR13343:SF17">
    <property type="entry name" value="CELLULAR REPRESSOR OF E1A-STIMULATED GENES, ISOFORM A"/>
    <property type="match status" value="1"/>
</dbReference>
<dbReference type="SUPFAM" id="SSF50475">
    <property type="entry name" value="FMN-binding split barrel"/>
    <property type="match status" value="1"/>
</dbReference>
<dbReference type="Gene3D" id="3.20.180.10">
    <property type="entry name" value="PNP-oxidase-like"/>
    <property type="match status" value="1"/>
</dbReference>
<dbReference type="InterPro" id="IPR037119">
    <property type="entry name" value="Haem_oxidase_HugZ-like_sf"/>
</dbReference>
<dbReference type="AlphaFoldDB" id="A0A4R7I2V7"/>
<gene>
    <name evidence="3" type="ORF">BDK89_3555</name>
</gene>
<protein>
    <submittedName>
        <fullName evidence="3">Uncharacterized protein</fullName>
    </submittedName>
</protein>
<dbReference type="InterPro" id="IPR012349">
    <property type="entry name" value="Split_barrel_FMN-bd"/>
</dbReference>
<dbReference type="EMBL" id="SOAU01000001">
    <property type="protein sequence ID" value="TDT17942.1"/>
    <property type="molecule type" value="Genomic_DNA"/>
</dbReference>
<keyword evidence="4" id="KW-1185">Reference proteome</keyword>
<dbReference type="Pfam" id="PF13883">
    <property type="entry name" value="CREG_beta-barrel"/>
    <property type="match status" value="1"/>
</dbReference>
<accession>A0A4R7I2V7</accession>
<proteinExistence type="predicted"/>
<dbReference type="OrthoDB" id="3565122at2"/>
<dbReference type="GO" id="GO:0005737">
    <property type="term" value="C:cytoplasm"/>
    <property type="evidence" value="ECO:0007669"/>
    <property type="project" value="UniProtKB-ARBA"/>
</dbReference>
<evidence type="ECO:0000259" key="1">
    <source>
        <dbReference type="Pfam" id="PF10615"/>
    </source>
</evidence>
<evidence type="ECO:0000313" key="3">
    <source>
        <dbReference type="EMBL" id="TDT17942.1"/>
    </source>
</evidence>
<evidence type="ECO:0000313" key="4">
    <source>
        <dbReference type="Proteomes" id="UP000294558"/>
    </source>
</evidence>
<dbReference type="RefSeq" id="WP_133870191.1">
    <property type="nucleotide sequence ID" value="NZ_SOAU01000001.1"/>
</dbReference>
<dbReference type="Gene3D" id="2.30.110.10">
    <property type="entry name" value="Electron Transport, Fmn-binding Protein, Chain A"/>
    <property type="match status" value="1"/>
</dbReference>
<dbReference type="Proteomes" id="UP000294558">
    <property type="component" value="Unassembled WGS sequence"/>
</dbReference>
<sequence>MTDTNRQHLTSLRIVGDVETLPTHAELIRTLIGHGGFGTLTTTTPDGHPYGSLVAYSVLDDGSPLACISDLAEHTRFATAHPAAGLFVSGSTPNGGDPMDAPRVSLVGELQRCEPSAADVRRHLEHHPGAADYADWPDFGWWKLTIASGRFVGGFGIMSWVGADEIAAAVADPVVAGSAGAVEHMNVDHLDASLSIVRTLGGLPEATTARVRDIDRTGVTFAADAPSGWHFVRVAFAEGPLTDPTAVRSAVVALTHRARAEEDAS</sequence>
<feature type="domain" description="CREG-like beta-barrel" evidence="2">
    <location>
        <begin position="23"/>
        <end position="165"/>
    </location>
</feature>
<name>A0A4R7I2V7_9ACTN</name>
<feature type="domain" description="DUF2470" evidence="1">
    <location>
        <begin position="178"/>
        <end position="254"/>
    </location>
</feature>
<dbReference type="InterPro" id="IPR055343">
    <property type="entry name" value="CREG_beta-barrel"/>
</dbReference>
<evidence type="ECO:0000259" key="2">
    <source>
        <dbReference type="Pfam" id="PF13883"/>
    </source>
</evidence>
<organism evidence="3 4">
    <name type="scientific">Ilumatobacter fluminis</name>
    <dbReference type="NCBI Taxonomy" id="467091"/>
    <lineage>
        <taxon>Bacteria</taxon>
        <taxon>Bacillati</taxon>
        <taxon>Actinomycetota</taxon>
        <taxon>Acidimicrobiia</taxon>
        <taxon>Acidimicrobiales</taxon>
        <taxon>Ilumatobacteraceae</taxon>
        <taxon>Ilumatobacter</taxon>
    </lineage>
</organism>